<evidence type="ECO:0000313" key="2">
    <source>
        <dbReference type="Proteomes" id="UP000722989"/>
    </source>
</evidence>
<dbReference type="Proteomes" id="UP000722989">
    <property type="component" value="Unassembled WGS sequence"/>
</dbReference>
<proteinExistence type="predicted"/>
<name>A0ABX0XU94_9ACTN</name>
<protein>
    <recommendedName>
        <fullName evidence="3">TetR family transcriptional regulator</fullName>
    </recommendedName>
</protein>
<accession>A0ABX0XU94</accession>
<sequence>MPHQRGSRSTVALSFPPAEWDLIVRLPGRVLIAATAVERDNIGHTVAEGIAGIEAIAAGRASPSRLLRDVVAAIYAEQVGDGDPHEFAEPRSGIASVLADCRVGARALTRRAPGEDAAAYRDWLVDIAATVCSANRAEGCATPAERRFLADLSLALTV</sequence>
<gene>
    <name evidence="1" type="ORF">HC031_06500</name>
</gene>
<keyword evidence="2" id="KW-1185">Reference proteome</keyword>
<evidence type="ECO:0008006" key="3">
    <source>
        <dbReference type="Google" id="ProtNLM"/>
    </source>
</evidence>
<dbReference type="EMBL" id="JAATVY010000003">
    <property type="protein sequence ID" value="NJC69371.1"/>
    <property type="molecule type" value="Genomic_DNA"/>
</dbReference>
<dbReference type="RefSeq" id="WP_167924252.1">
    <property type="nucleotide sequence ID" value="NZ_JAATVY010000003.1"/>
</dbReference>
<organism evidence="1 2">
    <name type="scientific">Planosporangium thailandense</name>
    <dbReference type="NCBI Taxonomy" id="765197"/>
    <lineage>
        <taxon>Bacteria</taxon>
        <taxon>Bacillati</taxon>
        <taxon>Actinomycetota</taxon>
        <taxon>Actinomycetes</taxon>
        <taxon>Micromonosporales</taxon>
        <taxon>Micromonosporaceae</taxon>
        <taxon>Planosporangium</taxon>
    </lineage>
</organism>
<evidence type="ECO:0000313" key="1">
    <source>
        <dbReference type="EMBL" id="NJC69371.1"/>
    </source>
</evidence>
<reference evidence="1 2" key="1">
    <citation type="submission" date="2020-03" db="EMBL/GenBank/DDBJ databases">
        <title>WGS of the type strain of Planosporangium spp.</title>
        <authorList>
            <person name="Thawai C."/>
        </authorList>
    </citation>
    <scope>NUCLEOTIDE SEQUENCE [LARGE SCALE GENOMIC DNA]</scope>
    <source>
        <strain evidence="1 2">TBRC 5610</strain>
    </source>
</reference>
<comment type="caution">
    <text evidence="1">The sequence shown here is derived from an EMBL/GenBank/DDBJ whole genome shotgun (WGS) entry which is preliminary data.</text>
</comment>